<keyword evidence="4 5" id="KW-0472">Membrane</keyword>
<evidence type="ECO:0000256" key="5">
    <source>
        <dbReference type="SAM" id="Phobius"/>
    </source>
</evidence>
<dbReference type="EMBL" id="AP018045">
    <property type="protein sequence ID" value="BAX51740.1"/>
    <property type="molecule type" value="Genomic_DNA"/>
</dbReference>
<evidence type="ECO:0000256" key="4">
    <source>
        <dbReference type="ARBA" id="ARBA00023136"/>
    </source>
</evidence>
<reference evidence="8" key="2">
    <citation type="submission" date="2017-05" db="EMBL/GenBank/DDBJ databases">
        <title>Whole genome sequence of fish pathogenic bacteria, Photobacterium damselae subsp. piscicida, strain 91-197, isolated from hybrid striped bass (Morone sp.) in USA.</title>
        <authorList>
            <person name="Teru Y."/>
            <person name="Hikima J."/>
            <person name="Kono T."/>
            <person name="Sakai M."/>
            <person name="Takano T."/>
            <person name="Hawke J.P."/>
            <person name="Takeyama H."/>
            <person name="Aoki T."/>
        </authorList>
    </citation>
    <scope>NUCLEOTIDE SEQUENCE [LARGE SCALE GENOMIC DNA]</scope>
    <source>
        <strain evidence="8">91-197</strain>
    </source>
</reference>
<accession>A0A1V1V7X8</accession>
<evidence type="ECO:0000313" key="8">
    <source>
        <dbReference type="Proteomes" id="UP000218676"/>
    </source>
</evidence>
<feature type="transmembrane region" description="Helical" evidence="5">
    <location>
        <begin position="12"/>
        <end position="34"/>
    </location>
</feature>
<dbReference type="AlphaFoldDB" id="A0A1V1V7X8"/>
<gene>
    <name evidence="7" type="ORF">IC627_13905</name>
    <name evidence="6" type="ORF">PDPUS_1_00365</name>
</gene>
<dbReference type="RefSeq" id="WP_036764483.1">
    <property type="nucleotide sequence ID" value="NZ_AP018045.1"/>
</dbReference>
<dbReference type="InterPro" id="IPR019109">
    <property type="entry name" value="MamF_MmsF"/>
</dbReference>
<feature type="transmembrane region" description="Helical" evidence="5">
    <location>
        <begin position="54"/>
        <end position="86"/>
    </location>
</feature>
<comment type="subcellular location">
    <subcellularLocation>
        <location evidence="1">Membrane</location>
        <topology evidence="1">Multi-pass membrane protein</topology>
    </subcellularLocation>
</comment>
<proteinExistence type="predicted"/>
<reference evidence="6" key="1">
    <citation type="journal article" date="2017" name="Genome Announc.">
        <title>Whole-Genome Sequence of Photobacterium damselae subsp. piscicida Strain 91-197, Isolated from Hybrid Striped Bass (Morone sp.) in the United States.</title>
        <authorList>
            <person name="Teru Y."/>
            <person name="Hikima J."/>
            <person name="Kono T."/>
            <person name="Sakai M."/>
            <person name="Takano T."/>
            <person name="Hawke J.P."/>
            <person name="Takeyama H."/>
            <person name="Aoki T."/>
        </authorList>
    </citation>
    <scope>NUCLEOTIDE SEQUENCE</scope>
    <source>
        <strain evidence="6">91-197</strain>
    </source>
</reference>
<keyword evidence="2 5" id="KW-0812">Transmembrane</keyword>
<keyword evidence="3 5" id="KW-1133">Transmembrane helix</keyword>
<evidence type="ECO:0000256" key="3">
    <source>
        <dbReference type="ARBA" id="ARBA00022989"/>
    </source>
</evidence>
<evidence type="ECO:0000313" key="7">
    <source>
        <dbReference type="EMBL" id="QOD56275.1"/>
    </source>
</evidence>
<dbReference type="Proteomes" id="UP000218676">
    <property type="component" value="Chromosome 1"/>
</dbReference>
<evidence type="ECO:0000256" key="1">
    <source>
        <dbReference type="ARBA" id="ARBA00004141"/>
    </source>
</evidence>
<dbReference type="Proteomes" id="UP000516656">
    <property type="component" value="Chromosome 1"/>
</dbReference>
<name>A0A1V1V7X8_PHODP</name>
<evidence type="ECO:0000313" key="9">
    <source>
        <dbReference type="Proteomes" id="UP000516656"/>
    </source>
</evidence>
<dbReference type="EMBL" id="CP061854">
    <property type="protein sequence ID" value="QOD56275.1"/>
    <property type="molecule type" value="Genomic_DNA"/>
</dbReference>
<reference evidence="7 9" key="3">
    <citation type="submission" date="2020-09" db="EMBL/GenBank/DDBJ databases">
        <title>Complete, closed and curated genome sequences of Photobacterium damselae subsp. piscicida isolates from Australia indicate localised evolution and additional plasmid-borne pathogenicity mechanisms.</title>
        <authorList>
            <person name="Baseggio L."/>
            <person name="Silayeva O."/>
            <person name="Buller N."/>
            <person name="Landos M."/>
            <person name="Engelstaedter J."/>
            <person name="Barnes A.C."/>
        </authorList>
    </citation>
    <scope>NUCLEOTIDE SEQUENCE [LARGE SCALE GENOMIC DNA]</scope>
    <source>
        <strain evidence="7 9">AS-16-0540-1</strain>
    </source>
</reference>
<evidence type="ECO:0000256" key="2">
    <source>
        <dbReference type="ARBA" id="ARBA00022692"/>
    </source>
</evidence>
<dbReference type="Pfam" id="PF09685">
    <property type="entry name" value="MamF_MmsF"/>
    <property type="match status" value="1"/>
</dbReference>
<evidence type="ECO:0000313" key="6">
    <source>
        <dbReference type="EMBL" id="BAX51740.1"/>
    </source>
</evidence>
<protein>
    <recommendedName>
        <fullName evidence="10">DUF4870 domain-containing protein</fullName>
    </recommendedName>
</protein>
<sequence length="109" mass="12252">MSNGQNNAKIIYILYLVGLVIGVTGIVGVIMAYVNKGDAPQWLQDHFRFQIRTFWIGLLLLFVGGILSSVFVGFFIVIFAYVWYIVRCVKGMKSLSQGQAPANVETWLF</sequence>
<evidence type="ECO:0008006" key="10">
    <source>
        <dbReference type="Google" id="ProtNLM"/>
    </source>
</evidence>
<organism evidence="7 9">
    <name type="scientific">Photobacterium damsela subsp. piscicida</name>
    <name type="common">Pasteurella piscicida</name>
    <dbReference type="NCBI Taxonomy" id="38294"/>
    <lineage>
        <taxon>Bacteria</taxon>
        <taxon>Pseudomonadati</taxon>
        <taxon>Pseudomonadota</taxon>
        <taxon>Gammaproteobacteria</taxon>
        <taxon>Vibrionales</taxon>
        <taxon>Vibrionaceae</taxon>
        <taxon>Photobacterium</taxon>
    </lineage>
</organism>
<dbReference type="GeneID" id="93396621"/>